<dbReference type="eggNOG" id="KOG4258">
    <property type="taxonomic scope" value="Eukaryota"/>
</dbReference>
<dbReference type="InterPro" id="IPR050122">
    <property type="entry name" value="RTK"/>
</dbReference>
<feature type="compositionally biased region" description="Polar residues" evidence="1">
    <location>
        <begin position="601"/>
        <end position="610"/>
    </location>
</feature>
<dbReference type="EMBL" id="CH991547">
    <property type="protein sequence ID" value="EDQ90614.1"/>
    <property type="molecule type" value="Genomic_DNA"/>
</dbReference>
<dbReference type="PROSITE" id="PS50011">
    <property type="entry name" value="PROTEIN_KINASE_DOM"/>
    <property type="match status" value="1"/>
</dbReference>
<dbReference type="InterPro" id="IPR008266">
    <property type="entry name" value="Tyr_kinase_AS"/>
</dbReference>
<dbReference type="RefSeq" id="XP_001744665.1">
    <property type="nucleotide sequence ID" value="XM_001744613.1"/>
</dbReference>
<keyword evidence="5" id="KW-1185">Reference proteome</keyword>
<dbReference type="PANTHER" id="PTHR24416:SF611">
    <property type="entry name" value="TYROSINE-PROTEIN KINASE TRANSMEMBRANE RECEPTOR ROR"/>
    <property type="match status" value="1"/>
</dbReference>
<dbReference type="InterPro" id="IPR011009">
    <property type="entry name" value="Kinase-like_dom_sf"/>
</dbReference>
<proteinExistence type="predicted"/>
<dbReference type="PROSITE" id="PS00109">
    <property type="entry name" value="PROTEIN_KINASE_TYR"/>
    <property type="match status" value="1"/>
</dbReference>
<dbReference type="GO" id="GO:0005524">
    <property type="term" value="F:ATP binding"/>
    <property type="evidence" value="ECO:0007669"/>
    <property type="project" value="InterPro"/>
</dbReference>
<dbReference type="KEGG" id="mbr:MONBRDRAFT_24187"/>
<feature type="signal peptide" evidence="2">
    <location>
        <begin position="1"/>
        <end position="22"/>
    </location>
</feature>
<dbReference type="GO" id="GO:0005886">
    <property type="term" value="C:plasma membrane"/>
    <property type="evidence" value="ECO:0000318"/>
    <property type="project" value="GO_Central"/>
</dbReference>
<feature type="domain" description="Protein kinase" evidence="3">
    <location>
        <begin position="247"/>
        <end position="520"/>
    </location>
</feature>
<dbReference type="Gene3D" id="1.10.510.10">
    <property type="entry name" value="Transferase(Phosphotransferase) domain 1"/>
    <property type="match status" value="1"/>
</dbReference>
<name>A9UVN4_MONBE</name>
<dbReference type="FunFam" id="1.10.510.10:FF:002205">
    <property type="entry name" value="Predicted protein"/>
    <property type="match status" value="1"/>
</dbReference>
<dbReference type="GeneID" id="5890001"/>
<gene>
    <name evidence="4" type="ORF">MONBRDRAFT_24187</name>
</gene>
<dbReference type="Pfam" id="PF07714">
    <property type="entry name" value="PK_Tyr_Ser-Thr"/>
    <property type="match status" value="1"/>
</dbReference>
<keyword evidence="2" id="KW-0732">Signal</keyword>
<evidence type="ECO:0000256" key="2">
    <source>
        <dbReference type="SAM" id="SignalP"/>
    </source>
</evidence>
<dbReference type="InterPro" id="IPR001245">
    <property type="entry name" value="Ser-Thr/Tyr_kinase_cat_dom"/>
</dbReference>
<dbReference type="GO" id="GO:0004713">
    <property type="term" value="F:protein tyrosine kinase activity"/>
    <property type="evidence" value="ECO:0000318"/>
    <property type="project" value="GO_Central"/>
</dbReference>
<dbReference type="PRINTS" id="PR00109">
    <property type="entry name" value="TYRKINASE"/>
</dbReference>
<dbReference type="CDD" id="cd00192">
    <property type="entry name" value="PTKc"/>
    <property type="match status" value="1"/>
</dbReference>
<dbReference type="PANTHER" id="PTHR24416">
    <property type="entry name" value="TYROSINE-PROTEIN KINASE RECEPTOR"/>
    <property type="match status" value="1"/>
</dbReference>
<evidence type="ECO:0000313" key="4">
    <source>
        <dbReference type="EMBL" id="EDQ90614.1"/>
    </source>
</evidence>
<dbReference type="STRING" id="81824.A9UVN4"/>
<feature type="region of interest" description="Disordered" evidence="1">
    <location>
        <begin position="532"/>
        <end position="558"/>
    </location>
</feature>
<evidence type="ECO:0000313" key="5">
    <source>
        <dbReference type="Proteomes" id="UP000001357"/>
    </source>
</evidence>
<reference evidence="4 5" key="1">
    <citation type="journal article" date="2008" name="Nature">
        <title>The genome of the choanoflagellate Monosiga brevicollis and the origin of metazoans.</title>
        <authorList>
            <consortium name="JGI Sequencing"/>
            <person name="King N."/>
            <person name="Westbrook M.J."/>
            <person name="Young S.L."/>
            <person name="Kuo A."/>
            <person name="Abedin M."/>
            <person name="Chapman J."/>
            <person name="Fairclough S."/>
            <person name="Hellsten U."/>
            <person name="Isogai Y."/>
            <person name="Letunic I."/>
            <person name="Marr M."/>
            <person name="Pincus D."/>
            <person name="Putnam N."/>
            <person name="Rokas A."/>
            <person name="Wright K.J."/>
            <person name="Zuzow R."/>
            <person name="Dirks W."/>
            <person name="Good M."/>
            <person name="Goodstein D."/>
            <person name="Lemons D."/>
            <person name="Li W."/>
            <person name="Lyons J.B."/>
            <person name="Morris A."/>
            <person name="Nichols S."/>
            <person name="Richter D.J."/>
            <person name="Salamov A."/>
            <person name="Bork P."/>
            <person name="Lim W.A."/>
            <person name="Manning G."/>
            <person name="Miller W.T."/>
            <person name="McGinnis W."/>
            <person name="Shapiro H."/>
            <person name="Tjian R."/>
            <person name="Grigoriev I.V."/>
            <person name="Rokhsar D."/>
        </authorList>
    </citation>
    <scope>NUCLEOTIDE SEQUENCE [LARGE SCALE GENOMIC DNA]</scope>
    <source>
        <strain evidence="5">MX1 / ATCC 50154</strain>
    </source>
</reference>
<protein>
    <recommendedName>
        <fullName evidence="3">Protein kinase domain-containing protein</fullName>
    </recommendedName>
</protein>
<dbReference type="Proteomes" id="UP000001357">
    <property type="component" value="Unassembled WGS sequence"/>
</dbReference>
<feature type="chain" id="PRO_5002744758" description="Protein kinase domain-containing protein" evidence="2">
    <location>
        <begin position="23"/>
        <end position="642"/>
    </location>
</feature>
<dbReference type="InParanoid" id="A9UVN4"/>
<dbReference type="SUPFAM" id="SSF56112">
    <property type="entry name" value="Protein kinase-like (PK-like)"/>
    <property type="match status" value="1"/>
</dbReference>
<sequence>MRASNALLLSFVVAFIVVPSRAGKRTLILQSPAVSTETNDTIAGSPLIATVPNNALNTFATLAAFRFNTFDLSRQAIISHAAFELAAPANTGSLGNCSIRIAFATANASTVLTTADRDLTARGTEVYWKPSDFGSLEVQTYATPSLRRALRAFLKQDNWNPGDSILILLGDGDDAAERSGNYRSFYTGQSGSTSPQFKIQYIELKASHPELESFRKACNWFASEAGVAFVGAAGRETAIGLKALSKKSHADLFGGPRSSKRVRQELITEFDDWCLSSKQVAVKACSMPPGSPEYSNFVIAARIMRAYAVPHHMNVLRFLGLCWDSETLMVVTEFCSRGSLQHVLRNARPSQGQDSPHLNLLDRIKMAADVARGMAYLANQEFVHRDLCARNCLVHENMTAKISGFDASTMVNQSPMDMQNGQNILNVRWMAPQVLTEARFSNKSDVWSFGVLLFECMTFASKPYADLSNGDVCHQRGFKLTRSAWGTGMSSYRIMRSCWHMGPSSRPDFEDLLSALSEELRGFQERGIQAEDFQDAGDHRLSQASSRSGSKPKLVPRPSQFIMSHSSTNVHPSLMQAQAMSRAHSKQSLVSQHGHGRSLRSAHSTHSNSTTMTAIHHGGSELADLSESPIPEQLLNKVRNKI</sequence>
<organism evidence="4 5">
    <name type="scientific">Monosiga brevicollis</name>
    <name type="common">Choanoflagellate</name>
    <dbReference type="NCBI Taxonomy" id="81824"/>
    <lineage>
        <taxon>Eukaryota</taxon>
        <taxon>Choanoflagellata</taxon>
        <taxon>Craspedida</taxon>
        <taxon>Salpingoecidae</taxon>
        <taxon>Monosiga</taxon>
    </lineage>
</organism>
<dbReference type="AlphaFoldDB" id="A9UVN4"/>
<evidence type="ECO:0000259" key="3">
    <source>
        <dbReference type="PROSITE" id="PS50011"/>
    </source>
</evidence>
<evidence type="ECO:0000256" key="1">
    <source>
        <dbReference type="SAM" id="MobiDB-lite"/>
    </source>
</evidence>
<feature type="region of interest" description="Disordered" evidence="1">
    <location>
        <begin position="581"/>
        <end position="610"/>
    </location>
</feature>
<accession>A9UVN4</accession>
<dbReference type="InterPro" id="IPR000719">
    <property type="entry name" value="Prot_kinase_dom"/>
</dbReference>